<gene>
    <name evidence="1" type="ORF">BW733_08845</name>
</gene>
<dbReference type="AlphaFoldDB" id="A0A1Q2CXU1"/>
<dbReference type="EMBL" id="CP019607">
    <property type="protein sequence ID" value="AQP50918.1"/>
    <property type="molecule type" value="Genomic_DNA"/>
</dbReference>
<keyword evidence="2" id="KW-1185">Reference proteome</keyword>
<dbReference type="KEGG" id="tfa:BW733_08845"/>
<evidence type="ECO:0000313" key="2">
    <source>
        <dbReference type="Proteomes" id="UP000188235"/>
    </source>
</evidence>
<name>A0A1Q2CXU1_9ACTN</name>
<organism evidence="1 2">
    <name type="scientific">Tessaracoccus flavescens</name>
    <dbReference type="NCBI Taxonomy" id="399497"/>
    <lineage>
        <taxon>Bacteria</taxon>
        <taxon>Bacillati</taxon>
        <taxon>Actinomycetota</taxon>
        <taxon>Actinomycetes</taxon>
        <taxon>Propionibacteriales</taxon>
        <taxon>Propionibacteriaceae</taxon>
        <taxon>Tessaracoccus</taxon>
    </lineage>
</organism>
<accession>A0A1Q2CXU1</accession>
<reference evidence="1 2" key="1">
    <citation type="journal article" date="2008" name="Int. J. Syst. Evol. Microbiol.">
        <title>Tessaracoccus flavescens sp. nov., isolated from marine sediment.</title>
        <authorList>
            <person name="Lee D.W."/>
            <person name="Lee S.D."/>
        </authorList>
    </citation>
    <scope>NUCLEOTIDE SEQUENCE [LARGE SCALE GENOMIC DNA]</scope>
    <source>
        <strain evidence="1 2">SST-39T</strain>
    </source>
</reference>
<protein>
    <submittedName>
        <fullName evidence="1">Uncharacterized protein</fullName>
    </submittedName>
</protein>
<sequence length="324" mass="35477">MVALSAVAFLAQPANADIDVYITPGKHNVNGRQWNTACERYSSTVTRCRTDIYATQISLKNGRYVSTNGWVFNNLTYKASPRTQWSNNNLGKTAEWTSADGRRWYTQCDTPTTGRNGCRSYIWGTAISAKASSSGTTYVQQEGWQFNNMVRFTNDVYATYSGTGPKTITLPRGATELYVIGTHRGESNFMVHGLDSGNRVTDYVINEIGTTRGAGAVGIYDDDTTKLDVEADGHWTLVVKPLSAAPTLTASGLSGRGSDILWYYGPARSFTLTHDGESNFIVSQETAEDYRGLVNEIGAYSASRPFLAGPSIIELMADGNWSIR</sequence>
<proteinExistence type="predicted"/>
<dbReference type="Proteomes" id="UP000188235">
    <property type="component" value="Chromosome"/>
</dbReference>
<dbReference type="STRING" id="399497.BW733_08845"/>
<evidence type="ECO:0000313" key="1">
    <source>
        <dbReference type="EMBL" id="AQP50918.1"/>
    </source>
</evidence>